<dbReference type="InterPro" id="IPR007168">
    <property type="entry name" value="Phageshock_PspC_N"/>
</dbReference>
<feature type="domain" description="Phage shock protein PspC N-terminal" evidence="8">
    <location>
        <begin position="4"/>
        <end position="57"/>
    </location>
</feature>
<dbReference type="Pfam" id="PF04024">
    <property type="entry name" value="PspC"/>
    <property type="match status" value="1"/>
</dbReference>
<evidence type="ECO:0000256" key="4">
    <source>
        <dbReference type="ARBA" id="ARBA00022989"/>
    </source>
</evidence>
<keyword evidence="4 7" id="KW-1133">Transmembrane helix</keyword>
<dbReference type="EMBL" id="SGXD01000002">
    <property type="protein sequence ID" value="RZS90315.1"/>
    <property type="molecule type" value="Genomic_DNA"/>
</dbReference>
<keyword evidence="10" id="KW-1185">Reference proteome</keyword>
<evidence type="ECO:0000259" key="8">
    <source>
        <dbReference type="Pfam" id="PF04024"/>
    </source>
</evidence>
<evidence type="ECO:0000256" key="7">
    <source>
        <dbReference type="SAM" id="Phobius"/>
    </source>
</evidence>
<evidence type="ECO:0000256" key="6">
    <source>
        <dbReference type="SAM" id="MobiDB-lite"/>
    </source>
</evidence>
<evidence type="ECO:0000313" key="10">
    <source>
        <dbReference type="Proteomes" id="UP000293638"/>
    </source>
</evidence>
<feature type="transmembrane region" description="Helical" evidence="7">
    <location>
        <begin position="241"/>
        <end position="260"/>
    </location>
</feature>
<feature type="region of interest" description="Disordered" evidence="6">
    <location>
        <begin position="151"/>
        <end position="180"/>
    </location>
</feature>
<protein>
    <submittedName>
        <fullName evidence="9">Phage shock protein C (PspC) family protein</fullName>
    </submittedName>
</protein>
<evidence type="ECO:0000256" key="5">
    <source>
        <dbReference type="ARBA" id="ARBA00023136"/>
    </source>
</evidence>
<dbReference type="Proteomes" id="UP000293638">
    <property type="component" value="Unassembled WGS sequence"/>
</dbReference>
<feature type="transmembrane region" description="Helical" evidence="7">
    <location>
        <begin position="36"/>
        <end position="58"/>
    </location>
</feature>
<dbReference type="PANTHER" id="PTHR33885">
    <property type="entry name" value="PHAGE SHOCK PROTEIN C"/>
    <property type="match status" value="1"/>
</dbReference>
<keyword evidence="2" id="KW-1003">Cell membrane</keyword>
<gene>
    <name evidence="9" type="ORF">EV189_2100</name>
</gene>
<evidence type="ECO:0000256" key="1">
    <source>
        <dbReference type="ARBA" id="ARBA00004162"/>
    </source>
</evidence>
<dbReference type="InterPro" id="IPR052027">
    <property type="entry name" value="PspC"/>
</dbReference>
<keyword evidence="5 7" id="KW-0472">Membrane</keyword>
<dbReference type="GO" id="GO:0005886">
    <property type="term" value="C:plasma membrane"/>
    <property type="evidence" value="ECO:0007669"/>
    <property type="project" value="UniProtKB-SubCell"/>
</dbReference>
<feature type="transmembrane region" description="Helical" evidence="7">
    <location>
        <begin position="103"/>
        <end position="121"/>
    </location>
</feature>
<evidence type="ECO:0000256" key="2">
    <source>
        <dbReference type="ARBA" id="ARBA00022475"/>
    </source>
</evidence>
<name>A0A4Q7NTC0_9ACTN</name>
<reference evidence="9 10" key="1">
    <citation type="submission" date="2019-02" db="EMBL/GenBank/DDBJ databases">
        <title>Genomic Encyclopedia of Type Strains, Phase IV (KMG-IV): sequencing the most valuable type-strain genomes for metagenomic binning, comparative biology and taxonomic classification.</title>
        <authorList>
            <person name="Goeker M."/>
        </authorList>
    </citation>
    <scope>NUCLEOTIDE SEQUENCE [LARGE SCALE GENOMIC DNA]</scope>
    <source>
        <strain evidence="9 10">DSM 45622</strain>
    </source>
</reference>
<accession>A0A4Q7NTC0</accession>
<dbReference type="AlphaFoldDB" id="A0A4Q7NTC0"/>
<feature type="transmembrane region" description="Helical" evidence="7">
    <location>
        <begin position="188"/>
        <end position="210"/>
    </location>
</feature>
<comment type="caution">
    <text evidence="9">The sequence shown here is derived from an EMBL/GenBank/DDBJ whole genome shotgun (WGS) entry which is preliminary data.</text>
</comment>
<feature type="compositionally biased region" description="Pro residues" evidence="6">
    <location>
        <begin position="171"/>
        <end position="180"/>
    </location>
</feature>
<organism evidence="9 10">
    <name type="scientific">Motilibacter rhizosphaerae</name>
    <dbReference type="NCBI Taxonomy" id="598652"/>
    <lineage>
        <taxon>Bacteria</taxon>
        <taxon>Bacillati</taxon>
        <taxon>Actinomycetota</taxon>
        <taxon>Actinomycetes</taxon>
        <taxon>Motilibacterales</taxon>
        <taxon>Motilibacteraceae</taxon>
        <taxon>Motilibacter</taxon>
    </lineage>
</organism>
<feature type="transmembrane region" description="Helical" evidence="7">
    <location>
        <begin position="216"/>
        <end position="234"/>
    </location>
</feature>
<dbReference type="PANTHER" id="PTHR33885:SF3">
    <property type="entry name" value="PHAGE SHOCK PROTEIN C"/>
    <property type="match status" value="1"/>
</dbReference>
<keyword evidence="3 7" id="KW-0812">Transmembrane</keyword>
<feature type="transmembrane region" description="Helical" evidence="7">
    <location>
        <begin position="79"/>
        <end position="97"/>
    </location>
</feature>
<comment type="subcellular location">
    <subcellularLocation>
        <location evidence="1">Cell membrane</location>
        <topology evidence="1">Single-pass membrane protein</topology>
    </subcellularLocation>
</comment>
<sequence>MLSRFRRSRSDRKVAGVCGGLGAGLGIDPLVLRVVFVLLTVFGGAGILAYALAWLLLAEPEAAEAPAEALVRGRGDSSVVLPIVGVVVGIAAFGHTLGNGPTGFVVVLTLLALAAVVAVGGEGRRVPPPAAPRQPDAFGRTAGTAYATPGRATGFPAPPAPPTTPAAGPGWTPPPVPARQPRPRSAPLLVLTVTGAVLLAAAATVLALAAGEPVGSGWVLGLLLVGVGGGLAVASVWGRPGLLPGLGVVLAAALVLTTAVRDDVLRDTGSSVGSVRFHPLSAADVPARYEHAVGSTTVDLRDLPLTGGTQHVAVASGVGRVLVLLPRTAKVDVTAEVRLAGQIDLPGEVLGGTDHLREHLVLPGTSAGTLDLDLDLSIGHLEVRR</sequence>
<evidence type="ECO:0000313" key="9">
    <source>
        <dbReference type="EMBL" id="RZS90315.1"/>
    </source>
</evidence>
<evidence type="ECO:0000256" key="3">
    <source>
        <dbReference type="ARBA" id="ARBA00022692"/>
    </source>
</evidence>
<proteinExistence type="predicted"/>